<dbReference type="AlphaFoldDB" id="A0A917M222"/>
<gene>
    <name evidence="2" type="ORF">GCM10010918_26570</name>
</gene>
<dbReference type="InterPro" id="IPR016181">
    <property type="entry name" value="Acyl_CoA_acyltransferase"/>
</dbReference>
<evidence type="ECO:0000313" key="2">
    <source>
        <dbReference type="EMBL" id="GGG70007.1"/>
    </source>
</evidence>
<dbReference type="GO" id="GO:0016747">
    <property type="term" value="F:acyltransferase activity, transferring groups other than amino-acyl groups"/>
    <property type="evidence" value="ECO:0007669"/>
    <property type="project" value="InterPro"/>
</dbReference>
<name>A0A917M222_9BACL</name>
<dbReference type="EMBL" id="BMHY01000004">
    <property type="protein sequence ID" value="GGG70007.1"/>
    <property type="molecule type" value="Genomic_DNA"/>
</dbReference>
<dbReference type="Pfam" id="PF13302">
    <property type="entry name" value="Acetyltransf_3"/>
    <property type="match status" value="1"/>
</dbReference>
<dbReference type="PANTHER" id="PTHR43415:SF3">
    <property type="entry name" value="GNAT-FAMILY ACETYLTRANSFERASE"/>
    <property type="match status" value="1"/>
</dbReference>
<dbReference type="RefSeq" id="WP_188889652.1">
    <property type="nucleotide sequence ID" value="NZ_BMHY01000004.1"/>
</dbReference>
<reference evidence="2 3" key="1">
    <citation type="journal article" date="2014" name="Int. J. Syst. Evol. Microbiol.">
        <title>Complete genome sequence of Corynebacterium casei LMG S-19264T (=DSM 44701T), isolated from a smear-ripened cheese.</title>
        <authorList>
            <consortium name="US DOE Joint Genome Institute (JGI-PGF)"/>
            <person name="Walter F."/>
            <person name="Albersmeier A."/>
            <person name="Kalinowski J."/>
            <person name="Ruckert C."/>
        </authorList>
    </citation>
    <scope>NUCLEOTIDE SEQUENCE [LARGE SCALE GENOMIC DNA]</scope>
    <source>
        <strain evidence="2 3">CGMCC 1.15286</strain>
    </source>
</reference>
<accession>A0A917M222</accession>
<dbReference type="InterPro" id="IPR000182">
    <property type="entry name" value="GNAT_dom"/>
</dbReference>
<dbReference type="Proteomes" id="UP000600247">
    <property type="component" value="Unassembled WGS sequence"/>
</dbReference>
<organism evidence="2 3">
    <name type="scientific">Paenibacillus radicis</name>
    <name type="common">ex Gao et al. 2016</name>
    <dbReference type="NCBI Taxonomy" id="1737354"/>
    <lineage>
        <taxon>Bacteria</taxon>
        <taxon>Bacillati</taxon>
        <taxon>Bacillota</taxon>
        <taxon>Bacilli</taxon>
        <taxon>Bacillales</taxon>
        <taxon>Paenibacillaceae</taxon>
        <taxon>Paenibacillus</taxon>
    </lineage>
</organism>
<evidence type="ECO:0000259" key="1">
    <source>
        <dbReference type="PROSITE" id="PS51186"/>
    </source>
</evidence>
<keyword evidence="3" id="KW-1185">Reference proteome</keyword>
<dbReference type="PANTHER" id="PTHR43415">
    <property type="entry name" value="SPERMIDINE N(1)-ACETYLTRANSFERASE"/>
    <property type="match status" value="1"/>
</dbReference>
<sequence length="165" mass="19302">MQIQTARLLLRQTTINDLDFVYHTEHDKENRSYIGQWTIEQHQEALKDEDILHLLIENKQGEKTGYVILSGLLDTNKALCIRRIAIKLKGHGYGKEVMKGLIEWGFENNPAHRIWLDVKDFNQRAIHVYESVGFVYEGTLRDSYFNGEGFESLVIMSILREEYTK</sequence>
<dbReference type="CDD" id="cd04301">
    <property type="entry name" value="NAT_SF"/>
    <property type="match status" value="1"/>
</dbReference>
<dbReference type="SUPFAM" id="SSF55729">
    <property type="entry name" value="Acyl-CoA N-acyltransferases (Nat)"/>
    <property type="match status" value="1"/>
</dbReference>
<dbReference type="Gene3D" id="3.40.630.30">
    <property type="match status" value="1"/>
</dbReference>
<proteinExistence type="predicted"/>
<protein>
    <submittedName>
        <fullName evidence="2">N-acetyltransferase</fullName>
    </submittedName>
</protein>
<dbReference type="PROSITE" id="PS51186">
    <property type="entry name" value="GNAT"/>
    <property type="match status" value="1"/>
</dbReference>
<comment type="caution">
    <text evidence="2">The sequence shown here is derived from an EMBL/GenBank/DDBJ whole genome shotgun (WGS) entry which is preliminary data.</text>
</comment>
<feature type="domain" description="N-acetyltransferase" evidence="1">
    <location>
        <begin position="8"/>
        <end position="161"/>
    </location>
</feature>
<evidence type="ECO:0000313" key="3">
    <source>
        <dbReference type="Proteomes" id="UP000600247"/>
    </source>
</evidence>